<gene>
    <name evidence="4" type="ORF">Arub01_19830</name>
</gene>
<dbReference type="InterPro" id="IPR052179">
    <property type="entry name" value="DD-CPase-like"/>
</dbReference>
<evidence type="ECO:0000259" key="3">
    <source>
        <dbReference type="Pfam" id="PF02557"/>
    </source>
</evidence>
<dbReference type="PANTHER" id="PTHR34385">
    <property type="entry name" value="D-ALANYL-D-ALANINE CARBOXYPEPTIDASE"/>
    <property type="match status" value="1"/>
</dbReference>
<dbReference type="GO" id="GO:0008233">
    <property type="term" value="F:peptidase activity"/>
    <property type="evidence" value="ECO:0007669"/>
    <property type="project" value="InterPro"/>
</dbReference>
<dbReference type="EMBL" id="BSRZ01000003">
    <property type="protein sequence ID" value="GLW63739.1"/>
    <property type="molecule type" value="Genomic_DNA"/>
</dbReference>
<dbReference type="AlphaFoldDB" id="A0A9W6UUC2"/>
<dbReference type="GO" id="GO:0006508">
    <property type="term" value="P:proteolysis"/>
    <property type="evidence" value="ECO:0007669"/>
    <property type="project" value="InterPro"/>
</dbReference>
<evidence type="ECO:0000256" key="2">
    <source>
        <dbReference type="SAM" id="SignalP"/>
    </source>
</evidence>
<dbReference type="SUPFAM" id="SSF55166">
    <property type="entry name" value="Hedgehog/DD-peptidase"/>
    <property type="match status" value="1"/>
</dbReference>
<name>A0A9W6UUC2_9ACTN</name>
<keyword evidence="1" id="KW-0175">Coiled coil</keyword>
<dbReference type="InterPro" id="IPR009045">
    <property type="entry name" value="Zn_M74/Hedgehog-like"/>
</dbReference>
<feature type="coiled-coil region" evidence="1">
    <location>
        <begin position="133"/>
        <end position="192"/>
    </location>
</feature>
<evidence type="ECO:0000256" key="1">
    <source>
        <dbReference type="SAM" id="Coils"/>
    </source>
</evidence>
<proteinExistence type="predicted"/>
<comment type="caution">
    <text evidence="4">The sequence shown here is derived from an EMBL/GenBank/DDBJ whole genome shotgun (WGS) entry which is preliminary data.</text>
</comment>
<accession>A0A9W6UUC2</accession>
<dbReference type="InterPro" id="IPR003709">
    <property type="entry name" value="VanY-like_core_dom"/>
</dbReference>
<keyword evidence="2" id="KW-0732">Signal</keyword>
<dbReference type="Gene3D" id="1.10.287.620">
    <property type="entry name" value="Helix Hairpins"/>
    <property type="match status" value="1"/>
</dbReference>
<dbReference type="PANTHER" id="PTHR34385:SF1">
    <property type="entry name" value="PEPTIDOGLYCAN L-ALANYL-D-GLUTAMATE ENDOPEPTIDASE CWLK"/>
    <property type="match status" value="1"/>
</dbReference>
<dbReference type="Pfam" id="PF02557">
    <property type="entry name" value="VanY"/>
    <property type="match status" value="1"/>
</dbReference>
<reference evidence="4" key="1">
    <citation type="submission" date="2023-02" db="EMBL/GenBank/DDBJ databases">
        <title>Actinomadura rubrobrunea NBRC 14622.</title>
        <authorList>
            <person name="Ichikawa N."/>
            <person name="Sato H."/>
            <person name="Tonouchi N."/>
        </authorList>
    </citation>
    <scope>NUCLEOTIDE SEQUENCE</scope>
    <source>
        <strain evidence="4">NBRC 14622</strain>
    </source>
</reference>
<dbReference type="Gene3D" id="3.30.1380.10">
    <property type="match status" value="1"/>
</dbReference>
<evidence type="ECO:0000313" key="5">
    <source>
        <dbReference type="Proteomes" id="UP001165124"/>
    </source>
</evidence>
<keyword evidence="5" id="KW-1185">Reference proteome</keyword>
<organism evidence="4 5">
    <name type="scientific">Actinomadura rubrobrunea</name>
    <dbReference type="NCBI Taxonomy" id="115335"/>
    <lineage>
        <taxon>Bacteria</taxon>
        <taxon>Bacillati</taxon>
        <taxon>Actinomycetota</taxon>
        <taxon>Actinomycetes</taxon>
        <taxon>Streptosporangiales</taxon>
        <taxon>Thermomonosporaceae</taxon>
        <taxon>Actinomadura</taxon>
    </lineage>
</organism>
<protein>
    <recommendedName>
        <fullName evidence="3">D-alanyl-D-alanine carboxypeptidase-like core domain-containing protein</fullName>
    </recommendedName>
</protein>
<dbReference type="Proteomes" id="UP001165124">
    <property type="component" value="Unassembled WGS sequence"/>
</dbReference>
<feature type="domain" description="D-alanyl-D-alanine carboxypeptidase-like core" evidence="3">
    <location>
        <begin position="234"/>
        <end position="340"/>
    </location>
</feature>
<feature type="chain" id="PRO_5040797106" description="D-alanyl-D-alanine carboxypeptidase-like core domain-containing protein" evidence="2">
    <location>
        <begin position="28"/>
        <end position="345"/>
    </location>
</feature>
<dbReference type="RefSeq" id="WP_067909077.1">
    <property type="nucleotide sequence ID" value="NZ_BSRZ01000003.1"/>
</dbReference>
<feature type="signal peptide" evidence="2">
    <location>
        <begin position="1"/>
        <end position="27"/>
    </location>
</feature>
<feature type="coiled-coil region" evidence="1">
    <location>
        <begin position="28"/>
        <end position="83"/>
    </location>
</feature>
<evidence type="ECO:0000313" key="4">
    <source>
        <dbReference type="EMBL" id="GLW63739.1"/>
    </source>
</evidence>
<sequence>MPIPRSAALTAVFLVMFALVGAPHASAATRQRDTVETLRREAAKARTELVKATRQMKSRRKELAKSQAKLRETLKDLAAAEAELNEIRQPVARLANASYQQPGAGGTMSIFGPGDVGDGLRSTADMAYIAGGRQALVRQADELQQRRQRLASTAQELQSRNAVEQTKLEQQIQSLRSRSEQLTKQLTAMLDQIRADREKRLKAMCPQNLAAGARRFPNGLIPSQYLCPLPQKGEQLRADAALAFYKLNDAYKARFGRDMCVTDSYRSLAEQHRVYAERPGFAAVPGTSNHGRGQAVDLCGGVQIAGSVQFRWMEANSRRFGWFHPAWAYSNPFEPWHWEYGSEDG</sequence>
<dbReference type="CDD" id="cd14814">
    <property type="entry name" value="Peptidase_M15"/>
    <property type="match status" value="1"/>
</dbReference>